<organism evidence="1 2">
    <name type="scientific">Herbinix hemicellulosilytica</name>
    <dbReference type="NCBI Taxonomy" id="1564487"/>
    <lineage>
        <taxon>Bacteria</taxon>
        <taxon>Bacillati</taxon>
        <taxon>Bacillota</taxon>
        <taxon>Clostridia</taxon>
        <taxon>Lachnospirales</taxon>
        <taxon>Lachnospiraceae</taxon>
        <taxon>Herbinix</taxon>
    </lineage>
</organism>
<protein>
    <submittedName>
        <fullName evidence="1">Uncharacterized protein</fullName>
    </submittedName>
</protein>
<sequence length="199" mass="22743">MKKVLLYLFILLSFVLMNGCKKEEIFLSVDDITANTFLLKRDGSLYVAIIEDFDKNYYNLSELNEFVAKEVNAYNEKAGGKEINIEKLELKNGRVVMILGYSKMAHYSAFNNMPAAYFGADTKDVALELPSQYLDAKKNEVVDKDTALKNGKNKVLVLYEPYEIIVEGDIKYYSENATLVDKNRIRSADENMTVVIYRP</sequence>
<accession>A0A0H5SHW1</accession>
<evidence type="ECO:0000313" key="1">
    <source>
        <dbReference type="EMBL" id="CRZ35054.1"/>
    </source>
</evidence>
<dbReference type="OrthoDB" id="1956182at2"/>
<reference evidence="1 2" key="1">
    <citation type="submission" date="2015-06" db="EMBL/GenBank/DDBJ databases">
        <authorList>
            <person name="Wibberg Daniel"/>
        </authorList>
    </citation>
    <scope>NUCLEOTIDE SEQUENCE [LARGE SCALE GENOMIC DNA]</scope>
    <source>
        <strain evidence="1 2">T3/55T</strain>
    </source>
</reference>
<dbReference type="RefSeq" id="WP_103203154.1">
    <property type="nucleotide sequence ID" value="NZ_CVTD020000018.1"/>
</dbReference>
<dbReference type="EMBL" id="CVTD020000018">
    <property type="protein sequence ID" value="CRZ35054.1"/>
    <property type="molecule type" value="Genomic_DNA"/>
</dbReference>
<keyword evidence="2" id="KW-1185">Reference proteome</keyword>
<gene>
    <name evidence="1" type="ORF">HHT355_1854</name>
</gene>
<name>A0A0H5SHW1_HERHM</name>
<evidence type="ECO:0000313" key="2">
    <source>
        <dbReference type="Proteomes" id="UP000236497"/>
    </source>
</evidence>
<dbReference type="AlphaFoldDB" id="A0A0H5SHW1"/>
<proteinExistence type="predicted"/>
<dbReference type="Proteomes" id="UP000236497">
    <property type="component" value="Unassembled WGS sequence"/>
</dbReference>